<dbReference type="PROSITE" id="PS50109">
    <property type="entry name" value="HIS_KIN"/>
    <property type="match status" value="1"/>
</dbReference>
<dbReference type="SMART" id="SM00387">
    <property type="entry name" value="HATPase_c"/>
    <property type="match status" value="1"/>
</dbReference>
<dbReference type="SMART" id="SM00388">
    <property type="entry name" value="HisKA"/>
    <property type="match status" value="1"/>
</dbReference>
<evidence type="ECO:0000256" key="1">
    <source>
        <dbReference type="ARBA" id="ARBA00000085"/>
    </source>
</evidence>
<keyword evidence="7" id="KW-0472">Membrane</keyword>
<evidence type="ECO:0000259" key="9">
    <source>
        <dbReference type="PROSITE" id="PS50110"/>
    </source>
</evidence>
<dbReference type="HOGENOM" id="CLU_000445_104_15_6"/>
<dbReference type="Gene3D" id="3.40.50.2300">
    <property type="match status" value="1"/>
</dbReference>
<dbReference type="SUPFAM" id="SSF55874">
    <property type="entry name" value="ATPase domain of HSP90 chaperone/DNA topoisomerase II/histidine kinase"/>
    <property type="match status" value="1"/>
</dbReference>
<evidence type="ECO:0000256" key="4">
    <source>
        <dbReference type="ARBA" id="ARBA00023012"/>
    </source>
</evidence>
<dbReference type="STRING" id="391936.S7S_08655"/>
<dbReference type="InterPro" id="IPR005467">
    <property type="entry name" value="His_kinase_dom"/>
</dbReference>
<dbReference type="InterPro" id="IPR011006">
    <property type="entry name" value="CheY-like_superfamily"/>
</dbReference>
<feature type="transmembrane region" description="Helical" evidence="7">
    <location>
        <begin position="146"/>
        <end position="179"/>
    </location>
</feature>
<gene>
    <name evidence="10" type="ORF">S7S_08655</name>
</gene>
<dbReference type="CDD" id="cd00082">
    <property type="entry name" value="HisKA"/>
    <property type="match status" value="1"/>
</dbReference>
<dbReference type="InterPro" id="IPR003661">
    <property type="entry name" value="HisK_dim/P_dom"/>
</dbReference>
<feature type="transmembrane region" description="Helical" evidence="7">
    <location>
        <begin position="90"/>
        <end position="112"/>
    </location>
</feature>
<dbReference type="PROSITE" id="PS50110">
    <property type="entry name" value="RESPONSE_REGULATORY"/>
    <property type="match status" value="1"/>
</dbReference>
<evidence type="ECO:0000256" key="5">
    <source>
        <dbReference type="PROSITE-ProRule" id="PRU00169"/>
    </source>
</evidence>
<proteinExistence type="predicted"/>
<reference evidence="10 11" key="1">
    <citation type="journal article" date="2012" name="J. Bacteriol.">
        <title>Genome sequence of an alkane-degrading bacterium, Alcanivorax pacificus type strain W11-5, isolated from deep sea sediment.</title>
        <authorList>
            <person name="Lai Q."/>
            <person name="Shao Z."/>
        </authorList>
    </citation>
    <scope>NUCLEOTIDE SEQUENCE [LARGE SCALE GENOMIC DNA]</scope>
    <source>
        <strain evidence="10 11">W11-5</strain>
    </source>
</reference>
<dbReference type="OrthoDB" id="5711294at2"/>
<dbReference type="KEGG" id="apac:S7S_08655"/>
<evidence type="ECO:0000256" key="6">
    <source>
        <dbReference type="SAM" id="MobiDB-lite"/>
    </source>
</evidence>
<dbReference type="Gene3D" id="1.10.287.130">
    <property type="match status" value="1"/>
</dbReference>
<organism evidence="10 11">
    <name type="scientific">Isoalcanivorax pacificus W11-5</name>
    <dbReference type="NCBI Taxonomy" id="391936"/>
    <lineage>
        <taxon>Bacteria</taxon>
        <taxon>Pseudomonadati</taxon>
        <taxon>Pseudomonadota</taxon>
        <taxon>Gammaproteobacteria</taxon>
        <taxon>Oceanospirillales</taxon>
        <taxon>Alcanivoracaceae</taxon>
        <taxon>Isoalcanivorax</taxon>
    </lineage>
</organism>
<dbReference type="EC" id="2.7.13.3" evidence="2"/>
<feature type="transmembrane region" description="Helical" evidence="7">
    <location>
        <begin position="118"/>
        <end position="139"/>
    </location>
</feature>
<dbReference type="Proteomes" id="UP000006764">
    <property type="component" value="Chromosome"/>
</dbReference>
<dbReference type="PANTHER" id="PTHR45339">
    <property type="entry name" value="HYBRID SIGNAL TRANSDUCTION HISTIDINE KINASE J"/>
    <property type="match status" value="1"/>
</dbReference>
<feature type="transmembrane region" description="Helical" evidence="7">
    <location>
        <begin position="50"/>
        <end position="70"/>
    </location>
</feature>
<dbReference type="Gene3D" id="3.30.565.10">
    <property type="entry name" value="Histidine kinase-like ATPase, C-terminal domain"/>
    <property type="match status" value="1"/>
</dbReference>
<feature type="region of interest" description="Disordered" evidence="6">
    <location>
        <begin position="744"/>
        <end position="765"/>
    </location>
</feature>
<dbReference type="CDD" id="cd17546">
    <property type="entry name" value="REC_hyHK_CKI1_RcsC-like"/>
    <property type="match status" value="1"/>
</dbReference>
<feature type="domain" description="Response regulatory" evidence="9">
    <location>
        <begin position="614"/>
        <end position="743"/>
    </location>
</feature>
<evidence type="ECO:0000259" key="8">
    <source>
        <dbReference type="PROSITE" id="PS50109"/>
    </source>
</evidence>
<evidence type="ECO:0000313" key="10">
    <source>
        <dbReference type="EMBL" id="AJD48145.1"/>
    </source>
</evidence>
<dbReference type="InterPro" id="IPR001789">
    <property type="entry name" value="Sig_transdc_resp-reg_receiver"/>
</dbReference>
<keyword evidence="11" id="KW-1185">Reference proteome</keyword>
<keyword evidence="10" id="KW-0808">Transferase</keyword>
<evidence type="ECO:0000256" key="7">
    <source>
        <dbReference type="SAM" id="Phobius"/>
    </source>
</evidence>
<dbReference type="InterPro" id="IPR003594">
    <property type="entry name" value="HATPase_dom"/>
</dbReference>
<dbReference type="InterPro" id="IPR036097">
    <property type="entry name" value="HisK_dim/P_sf"/>
</dbReference>
<protein>
    <recommendedName>
        <fullName evidence="2">histidine kinase</fullName>
        <ecNumber evidence="2">2.7.13.3</ecNumber>
    </recommendedName>
</protein>
<feature type="transmembrane region" description="Helical" evidence="7">
    <location>
        <begin position="21"/>
        <end position="44"/>
    </location>
</feature>
<dbReference type="SMART" id="SM00448">
    <property type="entry name" value="REC"/>
    <property type="match status" value="1"/>
</dbReference>
<sequence length="765" mass="84735">MNRSAVSASKDRKVLRRIDFGAARTSVAGVLAALAVFALIGFWGRLYYDFEGLVLGFGLMVLLVTAYRLLIVARFDTLYAAGPARWRRLFGLGLLAHACVWGALFGTVTVLYGIGFNFFAVALYNIGVTTALSSAWMAALPTRQAYIGLMFAPGIVALAVSGAPQGIILALLLAVYALYLYRMFANLYDTFWHALARERRPALTQAAQGGVVPRSGQDIQLSLVYRLAHELRTPMNSMLGMLALLDETELSKEQKEYHLVASQSGKLLLSLIDDVLDYSRILTGRIVLNPDFFDLRSALEQSLDAYGHIAQGKGIELTCVMSHHLPRRVRGDRERILQVMNNLLSNAIKFSERGEIRVEVDFQGDTDREGMLQLRVRDQGIGMEPDAARQLFEDQFLGPDPDPFSNRQGGFGLLVCKGLVEAMSGRIGVDSEAGQGSCFWLSLPMQAQPDLSERADLRRALRDKRMLVAGAASGTGEMLREELDALEGQCTLAEDYDDALQALRAGHRDKQEYALLFVDTWLRRDSALNLCRTVYGDPALQGVQVLLSVGVDERSHSAVQKLVQQYDLPVLSKPLHRTGLRTLLSTLYGLEDPQASDTGYQETDEDRARRRDYRLLLVEDNEVNQLVIRGMLGKLGYQVKTVSNGETALALLEQEHFDVILLDCMMPDMDGFDVARHVREFERAHAPASKLDSLEGIPRVPIIAITANTMEGVQARCLAAGMDDFLAKPVQIEQLETVLRHWLPPEAPQPQDDEDDVPVDGAPRP</sequence>
<keyword evidence="3 5" id="KW-0597">Phosphoprotein</keyword>
<evidence type="ECO:0000256" key="2">
    <source>
        <dbReference type="ARBA" id="ARBA00012438"/>
    </source>
</evidence>
<dbReference type="AlphaFoldDB" id="A0A0B4XN33"/>
<accession>A0A0B4XN33</accession>
<dbReference type="PANTHER" id="PTHR45339:SF1">
    <property type="entry name" value="HYBRID SIGNAL TRANSDUCTION HISTIDINE KINASE J"/>
    <property type="match status" value="1"/>
</dbReference>
<dbReference type="SUPFAM" id="SSF52172">
    <property type="entry name" value="CheY-like"/>
    <property type="match status" value="2"/>
</dbReference>
<dbReference type="Pfam" id="PF00072">
    <property type="entry name" value="Response_reg"/>
    <property type="match status" value="1"/>
</dbReference>
<dbReference type="RefSeq" id="WP_008737531.1">
    <property type="nucleotide sequence ID" value="NZ_CP004387.1"/>
</dbReference>
<feature type="modified residue" description="4-aspartylphosphate" evidence="5">
    <location>
        <position position="663"/>
    </location>
</feature>
<dbReference type="InterPro" id="IPR004358">
    <property type="entry name" value="Sig_transdc_His_kin-like_C"/>
</dbReference>
<evidence type="ECO:0000313" key="11">
    <source>
        <dbReference type="Proteomes" id="UP000006764"/>
    </source>
</evidence>
<comment type="catalytic activity">
    <reaction evidence="1">
        <text>ATP + protein L-histidine = ADP + protein N-phospho-L-histidine.</text>
        <dbReference type="EC" id="2.7.13.3"/>
    </reaction>
</comment>
<dbReference type="InterPro" id="IPR036890">
    <property type="entry name" value="HATPase_C_sf"/>
</dbReference>
<feature type="domain" description="Histidine kinase" evidence="8">
    <location>
        <begin position="226"/>
        <end position="447"/>
    </location>
</feature>
<dbReference type="PRINTS" id="PR00344">
    <property type="entry name" value="BCTRLSENSOR"/>
</dbReference>
<keyword evidence="4" id="KW-0902">Two-component regulatory system</keyword>
<keyword evidence="10" id="KW-0418">Kinase</keyword>
<dbReference type="Pfam" id="PF02518">
    <property type="entry name" value="HATPase_c"/>
    <property type="match status" value="1"/>
</dbReference>
<dbReference type="GO" id="GO:0000155">
    <property type="term" value="F:phosphorelay sensor kinase activity"/>
    <property type="evidence" value="ECO:0007669"/>
    <property type="project" value="InterPro"/>
</dbReference>
<dbReference type="EMBL" id="CP004387">
    <property type="protein sequence ID" value="AJD48145.1"/>
    <property type="molecule type" value="Genomic_DNA"/>
</dbReference>
<evidence type="ECO:0000256" key="3">
    <source>
        <dbReference type="ARBA" id="ARBA00022553"/>
    </source>
</evidence>
<keyword evidence="7" id="KW-1133">Transmembrane helix</keyword>
<keyword evidence="7" id="KW-0812">Transmembrane</keyword>
<dbReference type="Pfam" id="PF00512">
    <property type="entry name" value="HisKA"/>
    <property type="match status" value="1"/>
</dbReference>
<dbReference type="SUPFAM" id="SSF47384">
    <property type="entry name" value="Homodimeric domain of signal transducing histidine kinase"/>
    <property type="match status" value="1"/>
</dbReference>
<name>A0A0B4XN33_9GAMM</name>